<dbReference type="Gene3D" id="4.10.280.10">
    <property type="entry name" value="Helix-loop-helix DNA-binding domain"/>
    <property type="match status" value="1"/>
</dbReference>
<dbReference type="AlphaFoldDB" id="A0A8H4RJ02"/>
<accession>A0A8H4RJ02</accession>
<proteinExistence type="predicted"/>
<reference evidence="2 3" key="1">
    <citation type="submission" date="2020-03" db="EMBL/GenBank/DDBJ databases">
        <title>Draft Genome Sequence of Cudoniella acicularis.</title>
        <authorList>
            <person name="Buettner E."/>
            <person name="Kellner H."/>
        </authorList>
    </citation>
    <scope>NUCLEOTIDE SEQUENCE [LARGE SCALE GENOMIC DNA]</scope>
    <source>
        <strain evidence="2 3">DSM 108380</strain>
    </source>
</reference>
<evidence type="ECO:0008006" key="4">
    <source>
        <dbReference type="Google" id="ProtNLM"/>
    </source>
</evidence>
<keyword evidence="3" id="KW-1185">Reference proteome</keyword>
<organism evidence="2 3">
    <name type="scientific">Cudoniella acicularis</name>
    <dbReference type="NCBI Taxonomy" id="354080"/>
    <lineage>
        <taxon>Eukaryota</taxon>
        <taxon>Fungi</taxon>
        <taxon>Dikarya</taxon>
        <taxon>Ascomycota</taxon>
        <taxon>Pezizomycotina</taxon>
        <taxon>Leotiomycetes</taxon>
        <taxon>Helotiales</taxon>
        <taxon>Tricladiaceae</taxon>
        <taxon>Cudoniella</taxon>
    </lineage>
</organism>
<protein>
    <recommendedName>
        <fullName evidence="4">BHLH domain-containing protein</fullName>
    </recommendedName>
</protein>
<feature type="compositionally biased region" description="Polar residues" evidence="1">
    <location>
        <begin position="248"/>
        <end position="263"/>
    </location>
</feature>
<gene>
    <name evidence="2" type="ORF">G7Y89_g9117</name>
</gene>
<dbReference type="OrthoDB" id="3542681at2759"/>
<evidence type="ECO:0000313" key="3">
    <source>
        <dbReference type="Proteomes" id="UP000566819"/>
    </source>
</evidence>
<comment type="caution">
    <text evidence="2">The sequence shown here is derived from an EMBL/GenBank/DDBJ whole genome shotgun (WGS) entry which is preliminary data.</text>
</comment>
<dbReference type="EMBL" id="JAAMPI010000730">
    <property type="protein sequence ID" value="KAF4629032.1"/>
    <property type="molecule type" value="Genomic_DNA"/>
</dbReference>
<sequence length="356" mass="38751">MDVQKFADTPIEPPVAQWMHPDFADHASILSAGRSSTSFVEDHQISPPFAHNSGDFNCNDNEICEYCAPTQFGQVADKSSCVSYIDPKAYQTTEWLSSLSDASSQSSAPCRASSITTPSFIAGSPTDDFQNYFKDDTTAALEVNALSSSAVDTIGGTILRFPSDARPLTRDTNCLPEADPQSPPHQHNPLLEIRTERAVNVKEGNDTLLEPSHAPIRGQILTATALGVTSQDTVASGTYKEPRRSPRNSKSAKTDAQTNFNRTKTLDRGHRSASTSIQWPRTPQRLRSTQPPSHSMNQTTFSYTNSNPPKGSNRASHNLVEKQYRTRLNRQFGALLSAIPNDVIAADVNGSPEEGG</sequence>
<dbReference type="Proteomes" id="UP000566819">
    <property type="component" value="Unassembled WGS sequence"/>
</dbReference>
<dbReference type="SUPFAM" id="SSF47459">
    <property type="entry name" value="HLH, helix-loop-helix DNA-binding domain"/>
    <property type="match status" value="1"/>
</dbReference>
<feature type="region of interest" description="Disordered" evidence="1">
    <location>
        <begin position="230"/>
        <end position="315"/>
    </location>
</feature>
<evidence type="ECO:0000256" key="1">
    <source>
        <dbReference type="SAM" id="MobiDB-lite"/>
    </source>
</evidence>
<dbReference type="GO" id="GO:0046983">
    <property type="term" value="F:protein dimerization activity"/>
    <property type="evidence" value="ECO:0007669"/>
    <property type="project" value="InterPro"/>
</dbReference>
<name>A0A8H4RJ02_9HELO</name>
<evidence type="ECO:0000313" key="2">
    <source>
        <dbReference type="EMBL" id="KAF4629032.1"/>
    </source>
</evidence>
<feature type="compositionally biased region" description="Polar residues" evidence="1">
    <location>
        <begin position="272"/>
        <end position="315"/>
    </location>
</feature>
<dbReference type="InterPro" id="IPR036638">
    <property type="entry name" value="HLH_DNA-bd_sf"/>
</dbReference>